<gene>
    <name evidence="1" type="ORF">LCGC14_2939590</name>
</gene>
<dbReference type="Gene3D" id="3.40.50.150">
    <property type="entry name" value="Vaccinia Virus protein VP39"/>
    <property type="match status" value="1"/>
</dbReference>
<dbReference type="AlphaFoldDB" id="A0A0F8XJ31"/>
<evidence type="ECO:0008006" key="2">
    <source>
        <dbReference type="Google" id="ProtNLM"/>
    </source>
</evidence>
<sequence length="221" mass="25035">MILSSVRFIENVRGDTLTKHCFPAVSTADVVEYYDKMSSEWKQGESEQRLEINTFFLADIMKINLSILDVGCGTGGFSKYYGDKGHVITGIDISPKMIDVAKKNNPGFCLRFFSHDIMKPFGGLDYDLVILCDSLEHFLYPLTGLKNSISKVKKGGHIYITWPHPEYRKEHLSEGQIIDAVVEIHDVKNLLDKSGFGILKEKDYGTKYHGLLAKKEVYQKC</sequence>
<dbReference type="EMBL" id="LAZR01058925">
    <property type="protein sequence ID" value="KKK68883.1"/>
    <property type="molecule type" value="Genomic_DNA"/>
</dbReference>
<reference evidence="1" key="1">
    <citation type="journal article" date="2015" name="Nature">
        <title>Complex archaea that bridge the gap between prokaryotes and eukaryotes.</title>
        <authorList>
            <person name="Spang A."/>
            <person name="Saw J.H."/>
            <person name="Jorgensen S.L."/>
            <person name="Zaremba-Niedzwiedzka K."/>
            <person name="Martijn J."/>
            <person name="Lind A.E."/>
            <person name="van Eijk R."/>
            <person name="Schleper C."/>
            <person name="Guy L."/>
            <person name="Ettema T.J."/>
        </authorList>
    </citation>
    <scope>NUCLEOTIDE SEQUENCE</scope>
</reference>
<name>A0A0F8XJ31_9ZZZZ</name>
<comment type="caution">
    <text evidence="1">The sequence shown here is derived from an EMBL/GenBank/DDBJ whole genome shotgun (WGS) entry which is preliminary data.</text>
</comment>
<accession>A0A0F8XJ31</accession>
<dbReference type="PANTHER" id="PTHR43861">
    <property type="entry name" value="TRANS-ACONITATE 2-METHYLTRANSFERASE-RELATED"/>
    <property type="match status" value="1"/>
</dbReference>
<dbReference type="InterPro" id="IPR029063">
    <property type="entry name" value="SAM-dependent_MTases_sf"/>
</dbReference>
<dbReference type="Pfam" id="PF13489">
    <property type="entry name" value="Methyltransf_23"/>
    <property type="match status" value="1"/>
</dbReference>
<dbReference type="GO" id="GO:0008757">
    <property type="term" value="F:S-adenosylmethionine-dependent methyltransferase activity"/>
    <property type="evidence" value="ECO:0007669"/>
    <property type="project" value="InterPro"/>
</dbReference>
<dbReference type="CDD" id="cd02440">
    <property type="entry name" value="AdoMet_MTases"/>
    <property type="match status" value="1"/>
</dbReference>
<protein>
    <recommendedName>
        <fullName evidence="2">Methyltransferase type 11 domain-containing protein</fullName>
    </recommendedName>
</protein>
<dbReference type="PANTHER" id="PTHR43861:SF1">
    <property type="entry name" value="TRANS-ACONITATE 2-METHYLTRANSFERASE"/>
    <property type="match status" value="1"/>
</dbReference>
<dbReference type="SUPFAM" id="SSF53335">
    <property type="entry name" value="S-adenosyl-L-methionine-dependent methyltransferases"/>
    <property type="match status" value="1"/>
</dbReference>
<organism evidence="1">
    <name type="scientific">marine sediment metagenome</name>
    <dbReference type="NCBI Taxonomy" id="412755"/>
    <lineage>
        <taxon>unclassified sequences</taxon>
        <taxon>metagenomes</taxon>
        <taxon>ecological metagenomes</taxon>
    </lineage>
</organism>
<proteinExistence type="predicted"/>
<evidence type="ECO:0000313" key="1">
    <source>
        <dbReference type="EMBL" id="KKK68883.1"/>
    </source>
</evidence>